<dbReference type="Proteomes" id="UP000500949">
    <property type="component" value="Chromosome"/>
</dbReference>
<name>A0A858XKU6_9BACT</name>
<dbReference type="InterPro" id="IPR050833">
    <property type="entry name" value="Poly_Biosynth_Transport"/>
</dbReference>
<proteinExistence type="predicted"/>
<reference evidence="6 7" key="1">
    <citation type="submission" date="2019-11" db="EMBL/GenBank/DDBJ databases">
        <title>Complete genome sequence of Bacteroides dorei DSM 17855.</title>
        <authorList>
            <person name="Russell J.T."/>
        </authorList>
    </citation>
    <scope>NUCLEOTIDE SEQUENCE [LARGE SCALE GENOMIC DNA]</scope>
    <source>
        <strain evidence="6 7">DSM 17855</strain>
    </source>
</reference>
<dbReference type="PANTHER" id="PTHR30250:SF26">
    <property type="entry name" value="PSMA PROTEIN"/>
    <property type="match status" value="1"/>
</dbReference>
<evidence type="ECO:0000256" key="2">
    <source>
        <dbReference type="ARBA" id="ARBA00022475"/>
    </source>
</evidence>
<evidence type="ECO:0000256" key="1">
    <source>
        <dbReference type="ARBA" id="ARBA00004651"/>
    </source>
</evidence>
<dbReference type="GO" id="GO:0005886">
    <property type="term" value="C:plasma membrane"/>
    <property type="evidence" value="ECO:0007669"/>
    <property type="project" value="UniProtKB-SubCell"/>
</dbReference>
<sequence>MNLKTPIRKNFLASGFGFSVQLCNQILIVPFFLTLWGVEEYGDWILLTAIANIFGMTDAGLNSVTQNRFSIDYAQKKYETCRSLLTNNLLLIFFVGILSLLGCITYLFLWNIKTGLGLHTVSEAIAQGVFLLMTLSVFIKMIGTVLDSIYRATSQAYKAILIGQINIILNLIAIISGIVIFHSMIYIAYMFVISDICIVLYKFIKIQSLFPYTPKWKYHDTKLFKELLFPSLAFMGYPISNIMIYQGFTILVNKFLGVEAMVGYNTIRTLTSFVRKIINIIQSSIWPEYSIAYGKNDINRMRNLHRKAFSIAFPLTIIITIFIMIFGKTIYEIWTNNKIAFDYSLAFSFCFLTIIRNLWDTSNVVMIATNKHVQFCSYLFSSSILALVLSITLIQFYKDIEVFVYSQLALDLLLCYHVIKRAMILTNDTASSFFYSPISLAKQQINKIIFHK</sequence>
<evidence type="ECO:0000256" key="4">
    <source>
        <dbReference type="ARBA" id="ARBA00022989"/>
    </source>
</evidence>
<protein>
    <submittedName>
        <fullName evidence="6">Uncharacterized protein</fullName>
    </submittedName>
</protein>
<dbReference type="RefSeq" id="WP_007837984.1">
    <property type="nucleotide sequence ID" value="NZ_CP046176.1"/>
</dbReference>
<dbReference type="AlphaFoldDB" id="A0A858XKU6"/>
<evidence type="ECO:0000313" key="6">
    <source>
        <dbReference type="EMBL" id="QJR76272.1"/>
    </source>
</evidence>
<gene>
    <name evidence="6" type="ORF">GKD17_07635</name>
</gene>
<keyword evidence="2" id="KW-1003">Cell membrane</keyword>
<comment type="subcellular location">
    <subcellularLocation>
        <location evidence="1">Cell membrane</location>
        <topology evidence="1">Multi-pass membrane protein</topology>
    </subcellularLocation>
</comment>
<evidence type="ECO:0000256" key="5">
    <source>
        <dbReference type="ARBA" id="ARBA00023136"/>
    </source>
</evidence>
<evidence type="ECO:0000313" key="7">
    <source>
        <dbReference type="Proteomes" id="UP000500949"/>
    </source>
</evidence>
<organism evidence="6 7">
    <name type="scientific">Phocaeicola dorei</name>
    <dbReference type="NCBI Taxonomy" id="357276"/>
    <lineage>
        <taxon>Bacteria</taxon>
        <taxon>Pseudomonadati</taxon>
        <taxon>Bacteroidota</taxon>
        <taxon>Bacteroidia</taxon>
        <taxon>Bacteroidales</taxon>
        <taxon>Bacteroidaceae</taxon>
        <taxon>Phocaeicola</taxon>
    </lineage>
</organism>
<evidence type="ECO:0000256" key="3">
    <source>
        <dbReference type="ARBA" id="ARBA00022692"/>
    </source>
</evidence>
<accession>A0A858XKU6</accession>
<dbReference type="GeneID" id="93446551"/>
<dbReference type="PANTHER" id="PTHR30250">
    <property type="entry name" value="PST FAMILY PREDICTED COLANIC ACID TRANSPORTER"/>
    <property type="match status" value="1"/>
</dbReference>
<dbReference type="EMBL" id="CP046176">
    <property type="protein sequence ID" value="QJR76272.1"/>
    <property type="molecule type" value="Genomic_DNA"/>
</dbReference>
<keyword evidence="3" id="KW-0812">Transmembrane</keyword>
<keyword evidence="4" id="KW-1133">Transmembrane helix</keyword>
<keyword evidence="5" id="KW-0472">Membrane</keyword>